<evidence type="ECO:0000259" key="7">
    <source>
        <dbReference type="SMART" id="SM00062"/>
    </source>
</evidence>
<dbReference type="AlphaFoldDB" id="A0A133ZUM3"/>
<organism evidence="9 10">
    <name type="scientific">Lachnoanaerobaculum saburreum</name>
    <dbReference type="NCBI Taxonomy" id="467210"/>
    <lineage>
        <taxon>Bacteria</taxon>
        <taxon>Bacillati</taxon>
        <taxon>Bacillota</taxon>
        <taxon>Clostridia</taxon>
        <taxon>Lachnospirales</taxon>
        <taxon>Lachnospiraceae</taxon>
        <taxon>Lachnoanaerobaculum</taxon>
    </lineage>
</organism>
<dbReference type="SMART" id="SM00062">
    <property type="entry name" value="PBPb"/>
    <property type="match status" value="1"/>
</dbReference>
<dbReference type="InterPro" id="IPR001320">
    <property type="entry name" value="Iontro_rcpt_C"/>
</dbReference>
<evidence type="ECO:0000256" key="1">
    <source>
        <dbReference type="ARBA" id="ARBA00004196"/>
    </source>
</evidence>
<feature type="domain" description="Solute-binding protein family 3/N-terminal" evidence="7">
    <location>
        <begin position="76"/>
        <end position="292"/>
    </location>
</feature>
<evidence type="ECO:0000313" key="10">
    <source>
        <dbReference type="Proteomes" id="UP000070394"/>
    </source>
</evidence>
<comment type="caution">
    <text evidence="9">The sequence shown here is derived from an EMBL/GenBank/DDBJ whole genome shotgun (WGS) entry which is preliminary data.</text>
</comment>
<dbReference type="PATRIC" id="fig|467210.3.peg.937"/>
<evidence type="ECO:0000256" key="3">
    <source>
        <dbReference type="ARBA" id="ARBA00022729"/>
    </source>
</evidence>
<feature type="chain" id="PRO_5038464146" evidence="6">
    <location>
        <begin position="34"/>
        <end position="292"/>
    </location>
</feature>
<keyword evidence="10" id="KW-1185">Reference proteome</keyword>
<protein>
    <submittedName>
        <fullName evidence="9">ABC transporter, substrate-binding protein, family 3</fullName>
    </submittedName>
</protein>
<dbReference type="PANTHER" id="PTHR35936:SF17">
    <property type="entry name" value="ARGININE-BINDING EXTRACELLULAR PROTEIN ARTP"/>
    <property type="match status" value="1"/>
</dbReference>
<evidence type="ECO:0000256" key="6">
    <source>
        <dbReference type="SAM" id="SignalP"/>
    </source>
</evidence>
<evidence type="ECO:0000256" key="2">
    <source>
        <dbReference type="ARBA" id="ARBA00010333"/>
    </source>
</evidence>
<dbReference type="PANTHER" id="PTHR35936">
    <property type="entry name" value="MEMBRANE-BOUND LYTIC MUREIN TRANSGLYCOSYLASE F"/>
    <property type="match status" value="1"/>
</dbReference>
<feature type="domain" description="Ionotropic glutamate receptor C-terminal" evidence="8">
    <location>
        <begin position="76"/>
        <end position="291"/>
    </location>
</feature>
<dbReference type="SUPFAM" id="SSF53850">
    <property type="entry name" value="Periplasmic binding protein-like II"/>
    <property type="match status" value="1"/>
</dbReference>
<evidence type="ECO:0000313" key="9">
    <source>
        <dbReference type="EMBL" id="KXB59132.1"/>
    </source>
</evidence>
<dbReference type="Proteomes" id="UP000070394">
    <property type="component" value="Unassembled WGS sequence"/>
</dbReference>
<feature type="signal peptide" evidence="6">
    <location>
        <begin position="1"/>
        <end position="33"/>
    </location>
</feature>
<dbReference type="GO" id="GO:0030313">
    <property type="term" value="C:cell envelope"/>
    <property type="evidence" value="ECO:0007669"/>
    <property type="project" value="UniProtKB-SubCell"/>
</dbReference>
<dbReference type="InterPro" id="IPR001638">
    <property type="entry name" value="Solute-binding_3/MltF_N"/>
</dbReference>
<dbReference type="SMART" id="SM00079">
    <property type="entry name" value="PBPe"/>
    <property type="match status" value="1"/>
</dbReference>
<dbReference type="CDD" id="cd13624">
    <property type="entry name" value="PBP2_Arg_Lys_His"/>
    <property type="match status" value="1"/>
</dbReference>
<dbReference type="EMBL" id="LSDA01000037">
    <property type="protein sequence ID" value="KXB59132.1"/>
    <property type="molecule type" value="Genomic_DNA"/>
</dbReference>
<feature type="compositionally biased region" description="Polar residues" evidence="5">
    <location>
        <begin position="46"/>
        <end position="55"/>
    </location>
</feature>
<evidence type="ECO:0000259" key="8">
    <source>
        <dbReference type="SMART" id="SM00079"/>
    </source>
</evidence>
<dbReference type="Gene3D" id="3.40.190.10">
    <property type="entry name" value="Periplasmic binding protein-like II"/>
    <property type="match status" value="2"/>
</dbReference>
<reference evidence="10" key="1">
    <citation type="submission" date="2016-01" db="EMBL/GenBank/DDBJ databases">
        <authorList>
            <person name="Mitreva M."/>
            <person name="Pepin K.H."/>
            <person name="Mihindukulasuriya K.A."/>
            <person name="Fulton R."/>
            <person name="Fronick C."/>
            <person name="O'Laughlin M."/>
            <person name="Miner T."/>
            <person name="Herter B."/>
            <person name="Rosa B.A."/>
            <person name="Cordes M."/>
            <person name="Tomlinson C."/>
            <person name="Wollam A."/>
            <person name="Palsikar V.B."/>
            <person name="Mardis E.R."/>
            <person name="Wilson R.K."/>
        </authorList>
    </citation>
    <scope>NUCLEOTIDE SEQUENCE [LARGE SCALE GENOMIC DNA]</scope>
    <source>
        <strain evidence="10">DNF00896</strain>
    </source>
</reference>
<dbReference type="InterPro" id="IPR018313">
    <property type="entry name" value="SBP_3_CS"/>
</dbReference>
<evidence type="ECO:0000256" key="5">
    <source>
        <dbReference type="SAM" id="MobiDB-lite"/>
    </source>
</evidence>
<evidence type="ECO:0000256" key="4">
    <source>
        <dbReference type="RuleBase" id="RU003744"/>
    </source>
</evidence>
<name>A0A133ZUM3_9FIRM</name>
<feature type="region of interest" description="Disordered" evidence="5">
    <location>
        <begin position="40"/>
        <end position="67"/>
    </location>
</feature>
<dbReference type="GO" id="GO:0016020">
    <property type="term" value="C:membrane"/>
    <property type="evidence" value="ECO:0007669"/>
    <property type="project" value="InterPro"/>
</dbReference>
<gene>
    <name evidence="9" type="ORF">HMPREF1866_00948</name>
</gene>
<dbReference type="PROSITE" id="PS01039">
    <property type="entry name" value="SBP_BACTERIAL_3"/>
    <property type="match status" value="1"/>
</dbReference>
<accession>A0A133ZUM3</accession>
<keyword evidence="3 6" id="KW-0732">Signal</keyword>
<dbReference type="GO" id="GO:0015276">
    <property type="term" value="F:ligand-gated monoatomic ion channel activity"/>
    <property type="evidence" value="ECO:0007669"/>
    <property type="project" value="InterPro"/>
</dbReference>
<sequence length="292" mass="30713">MQDGIIKIYLSEDIMKKKILTIALAGLMAASLAACGGSKTTETKANESSATSESVADSKSEGSADASQIKTVEAGKLLVATNAEFPPYEYHDGDKIVGIDMDIADAIAKKLGLEVEVEDIAFDSVILEVTSGKADIGLAGISATEERKQSVDFSDTYTTSKQLIIVKDDSTIAGAKDLEGKKLGVQTGTTGDILASDVKDATVERYDKGMDAVQALSQGKIDAVVIDSAVANKFVEEVSGLKVLDEAYADENYAIAVKKGNKELLDGVNKALSELKADGTIDSIIAKYIKAE</sequence>
<dbReference type="Pfam" id="PF00497">
    <property type="entry name" value="SBP_bac_3"/>
    <property type="match status" value="1"/>
</dbReference>
<comment type="subcellular location">
    <subcellularLocation>
        <location evidence="1">Cell envelope</location>
    </subcellularLocation>
</comment>
<comment type="similarity">
    <text evidence="2 4">Belongs to the bacterial solute-binding protein 3 family.</text>
</comment>
<dbReference type="STRING" id="467210.HMPREF1866_00948"/>
<dbReference type="PROSITE" id="PS51257">
    <property type="entry name" value="PROKAR_LIPOPROTEIN"/>
    <property type="match status" value="1"/>
</dbReference>
<proteinExistence type="inferred from homology"/>